<accession>A0A1L9NQM6</accession>
<feature type="region of interest" description="Disordered" evidence="1">
    <location>
        <begin position="1"/>
        <end position="20"/>
    </location>
</feature>
<reference evidence="3" key="1">
    <citation type="journal article" date="2017" name="Genome Biol.">
        <title>Comparative genomics reveals high biological diversity and specific adaptations in the industrially and medically important fungal genus Aspergillus.</title>
        <authorList>
            <person name="de Vries R.P."/>
            <person name="Riley R."/>
            <person name="Wiebenga A."/>
            <person name="Aguilar-Osorio G."/>
            <person name="Amillis S."/>
            <person name="Uchima C.A."/>
            <person name="Anderluh G."/>
            <person name="Asadollahi M."/>
            <person name="Askin M."/>
            <person name="Barry K."/>
            <person name="Battaglia E."/>
            <person name="Bayram O."/>
            <person name="Benocci T."/>
            <person name="Braus-Stromeyer S.A."/>
            <person name="Caldana C."/>
            <person name="Canovas D."/>
            <person name="Cerqueira G.C."/>
            <person name="Chen F."/>
            <person name="Chen W."/>
            <person name="Choi C."/>
            <person name="Clum A."/>
            <person name="Dos Santos R.A."/>
            <person name="Damasio A.R."/>
            <person name="Diallinas G."/>
            <person name="Emri T."/>
            <person name="Fekete E."/>
            <person name="Flipphi M."/>
            <person name="Freyberg S."/>
            <person name="Gallo A."/>
            <person name="Gournas C."/>
            <person name="Habgood R."/>
            <person name="Hainaut M."/>
            <person name="Harispe M.L."/>
            <person name="Henrissat B."/>
            <person name="Hilden K.S."/>
            <person name="Hope R."/>
            <person name="Hossain A."/>
            <person name="Karabika E."/>
            <person name="Karaffa L."/>
            <person name="Karanyi Z."/>
            <person name="Krasevec N."/>
            <person name="Kuo A."/>
            <person name="Kusch H."/>
            <person name="LaButti K."/>
            <person name="Lagendijk E.L."/>
            <person name="Lapidus A."/>
            <person name="Levasseur A."/>
            <person name="Lindquist E."/>
            <person name="Lipzen A."/>
            <person name="Logrieco A.F."/>
            <person name="MacCabe A."/>
            <person name="Maekelae M.R."/>
            <person name="Malavazi I."/>
            <person name="Melin P."/>
            <person name="Meyer V."/>
            <person name="Mielnichuk N."/>
            <person name="Miskei M."/>
            <person name="Molnar A.P."/>
            <person name="Mule G."/>
            <person name="Ngan C.Y."/>
            <person name="Orejas M."/>
            <person name="Orosz E."/>
            <person name="Ouedraogo J.P."/>
            <person name="Overkamp K.M."/>
            <person name="Park H.-S."/>
            <person name="Perrone G."/>
            <person name="Piumi F."/>
            <person name="Punt P.J."/>
            <person name="Ram A.F."/>
            <person name="Ramon A."/>
            <person name="Rauscher S."/>
            <person name="Record E."/>
            <person name="Riano-Pachon D.M."/>
            <person name="Robert V."/>
            <person name="Roehrig J."/>
            <person name="Ruller R."/>
            <person name="Salamov A."/>
            <person name="Salih N.S."/>
            <person name="Samson R.A."/>
            <person name="Sandor E."/>
            <person name="Sanguinetti M."/>
            <person name="Schuetze T."/>
            <person name="Sepcic K."/>
            <person name="Shelest E."/>
            <person name="Sherlock G."/>
            <person name="Sophianopoulou V."/>
            <person name="Squina F.M."/>
            <person name="Sun H."/>
            <person name="Susca A."/>
            <person name="Todd R.B."/>
            <person name="Tsang A."/>
            <person name="Unkles S.E."/>
            <person name="van de Wiele N."/>
            <person name="van Rossen-Uffink D."/>
            <person name="Oliveira J.V."/>
            <person name="Vesth T.C."/>
            <person name="Visser J."/>
            <person name="Yu J.-H."/>
            <person name="Zhou M."/>
            <person name="Andersen M.R."/>
            <person name="Archer D.B."/>
            <person name="Baker S.E."/>
            <person name="Benoit I."/>
            <person name="Brakhage A.A."/>
            <person name="Braus G.H."/>
            <person name="Fischer R."/>
            <person name="Frisvad J.C."/>
            <person name="Goldman G.H."/>
            <person name="Houbraken J."/>
            <person name="Oakley B."/>
            <person name="Pocsi I."/>
            <person name="Scazzocchio C."/>
            <person name="Seiboth B."/>
            <person name="vanKuyk P.A."/>
            <person name="Wortman J."/>
            <person name="Dyer P.S."/>
            <person name="Grigoriev I.V."/>
        </authorList>
    </citation>
    <scope>NUCLEOTIDE SEQUENCE [LARGE SCALE GENOMIC DNA]</scope>
    <source>
        <strain evidence="3">CBS 134.48</strain>
    </source>
</reference>
<dbReference type="EMBL" id="KV878176">
    <property type="protein sequence ID" value="OJI91414.1"/>
    <property type="molecule type" value="Genomic_DNA"/>
</dbReference>
<evidence type="ECO:0000313" key="2">
    <source>
        <dbReference type="EMBL" id="OJI91414.1"/>
    </source>
</evidence>
<evidence type="ECO:0000256" key="1">
    <source>
        <dbReference type="SAM" id="MobiDB-lite"/>
    </source>
</evidence>
<protein>
    <submittedName>
        <fullName evidence="2">Uncharacterized protein</fullName>
    </submittedName>
</protein>
<gene>
    <name evidence="2" type="ORF">ASPTUDRAFT_305700</name>
</gene>
<evidence type="ECO:0000313" key="3">
    <source>
        <dbReference type="Proteomes" id="UP000184304"/>
    </source>
</evidence>
<dbReference type="AlphaFoldDB" id="A0A1L9NQM6"/>
<organism evidence="2 3">
    <name type="scientific">Aspergillus tubingensis (strain CBS 134.48)</name>
    <dbReference type="NCBI Taxonomy" id="767770"/>
    <lineage>
        <taxon>Eukaryota</taxon>
        <taxon>Fungi</taxon>
        <taxon>Dikarya</taxon>
        <taxon>Ascomycota</taxon>
        <taxon>Pezizomycotina</taxon>
        <taxon>Eurotiomycetes</taxon>
        <taxon>Eurotiomycetidae</taxon>
        <taxon>Eurotiales</taxon>
        <taxon>Aspergillaceae</taxon>
        <taxon>Aspergillus</taxon>
        <taxon>Aspergillus subgen. Circumdati</taxon>
    </lineage>
</organism>
<name>A0A1L9NQM6_ASPTC</name>
<keyword evidence="3" id="KW-1185">Reference proteome</keyword>
<sequence>MAGGKLLANSTSGTPKRASVDGRNGYRRLIESTGLTVFFSFPEASLPTYLYCRWQCLCLLPIRNRDHLCGRSEGARALQLGSACSFFSALPIPVILAPVAVEVIPVARGWLIVPSSVSRTQQLHSQITTDRTKVSCSAPGPINRKLPTSHRSY</sequence>
<dbReference type="Proteomes" id="UP000184304">
    <property type="component" value="Unassembled WGS sequence"/>
</dbReference>
<dbReference type="VEuPathDB" id="FungiDB:ASPTUDRAFT_305700"/>
<proteinExistence type="predicted"/>